<feature type="region of interest" description="Disordered" evidence="1">
    <location>
        <begin position="1"/>
        <end position="103"/>
    </location>
</feature>
<gene>
    <name evidence="2" type="ORF">TELCIR_13793</name>
</gene>
<accession>A0A2G9U311</accession>
<name>A0A2G9U311_TELCI</name>
<feature type="compositionally biased region" description="Polar residues" evidence="1">
    <location>
        <begin position="72"/>
        <end position="86"/>
    </location>
</feature>
<dbReference type="EMBL" id="KZ349775">
    <property type="protein sequence ID" value="PIO64574.1"/>
    <property type="molecule type" value="Genomic_DNA"/>
</dbReference>
<dbReference type="AlphaFoldDB" id="A0A2G9U311"/>
<dbReference type="Proteomes" id="UP000230423">
    <property type="component" value="Unassembled WGS sequence"/>
</dbReference>
<organism evidence="2 3">
    <name type="scientific">Teladorsagia circumcincta</name>
    <name type="common">Brown stomach worm</name>
    <name type="synonym">Ostertagia circumcincta</name>
    <dbReference type="NCBI Taxonomy" id="45464"/>
    <lineage>
        <taxon>Eukaryota</taxon>
        <taxon>Metazoa</taxon>
        <taxon>Ecdysozoa</taxon>
        <taxon>Nematoda</taxon>
        <taxon>Chromadorea</taxon>
        <taxon>Rhabditida</taxon>
        <taxon>Rhabditina</taxon>
        <taxon>Rhabditomorpha</taxon>
        <taxon>Strongyloidea</taxon>
        <taxon>Trichostrongylidae</taxon>
        <taxon>Teladorsagia</taxon>
    </lineage>
</organism>
<protein>
    <submittedName>
        <fullName evidence="2">Uncharacterized protein</fullName>
    </submittedName>
</protein>
<evidence type="ECO:0000256" key="1">
    <source>
        <dbReference type="SAM" id="MobiDB-lite"/>
    </source>
</evidence>
<keyword evidence="3" id="KW-1185">Reference proteome</keyword>
<evidence type="ECO:0000313" key="3">
    <source>
        <dbReference type="Proteomes" id="UP000230423"/>
    </source>
</evidence>
<sequence>MPSAEELSAIVQRRNESQPSSPAAREESMALGEWIQEQATQQLQRSPVKDKTSPLKSTQRSTKRQVAPHPPSFSTTSEALTPTQQPDKLASTPLNRMSGEADE</sequence>
<evidence type="ECO:0000313" key="2">
    <source>
        <dbReference type="EMBL" id="PIO64574.1"/>
    </source>
</evidence>
<reference evidence="2 3" key="1">
    <citation type="submission" date="2015-09" db="EMBL/GenBank/DDBJ databases">
        <title>Draft genome of the parasitic nematode Teladorsagia circumcincta isolate WARC Sus (inbred).</title>
        <authorList>
            <person name="Mitreva M."/>
        </authorList>
    </citation>
    <scope>NUCLEOTIDE SEQUENCE [LARGE SCALE GENOMIC DNA]</scope>
    <source>
        <strain evidence="2 3">S</strain>
    </source>
</reference>
<proteinExistence type="predicted"/>